<accession>A0ABQ9GFT3</accession>
<feature type="region of interest" description="Disordered" evidence="1">
    <location>
        <begin position="217"/>
        <end position="247"/>
    </location>
</feature>
<dbReference type="EMBL" id="JARBHB010000013">
    <property type="protein sequence ID" value="KAJ8870358.1"/>
    <property type="molecule type" value="Genomic_DNA"/>
</dbReference>
<gene>
    <name evidence="2" type="ORF">PR048_029379</name>
</gene>
<sequence length="247" mass="27300">MNCIISWPMDKIDVKHVYTEVDFAIGSQFIRHALDDSDSNSRLAKKQVASAILPGVELRFSLSHQVSLICCQYNTCGFKSDVDVYLRQLWTELSEGTPAVRLPCEQNRYIHANRVRFPAGSPMGFRMWESCRTMPLVSGFPRGSPVSPPPLRSDAAPYSPRFAIIGSQDFDIKNCPSKICLILNIDLSKIDEPEIQNHEIALMQHFHIETKIKLDPGSELGSSDLGSGKMSVQPGVSRPATGGHGAT</sequence>
<dbReference type="Proteomes" id="UP001159363">
    <property type="component" value="Chromosome 12"/>
</dbReference>
<keyword evidence="3" id="KW-1185">Reference proteome</keyword>
<reference evidence="2 3" key="1">
    <citation type="submission" date="2023-02" db="EMBL/GenBank/DDBJ databases">
        <title>LHISI_Scaffold_Assembly.</title>
        <authorList>
            <person name="Stuart O.P."/>
            <person name="Cleave R."/>
            <person name="Magrath M.J.L."/>
            <person name="Mikheyev A.S."/>
        </authorList>
    </citation>
    <scope>NUCLEOTIDE SEQUENCE [LARGE SCALE GENOMIC DNA]</scope>
    <source>
        <strain evidence="2">Daus_M_001</strain>
        <tissue evidence="2">Leg muscle</tissue>
    </source>
</reference>
<comment type="caution">
    <text evidence="2">The sequence shown here is derived from an EMBL/GenBank/DDBJ whole genome shotgun (WGS) entry which is preliminary data.</text>
</comment>
<evidence type="ECO:0000313" key="3">
    <source>
        <dbReference type="Proteomes" id="UP001159363"/>
    </source>
</evidence>
<organism evidence="2 3">
    <name type="scientific">Dryococelus australis</name>
    <dbReference type="NCBI Taxonomy" id="614101"/>
    <lineage>
        <taxon>Eukaryota</taxon>
        <taxon>Metazoa</taxon>
        <taxon>Ecdysozoa</taxon>
        <taxon>Arthropoda</taxon>
        <taxon>Hexapoda</taxon>
        <taxon>Insecta</taxon>
        <taxon>Pterygota</taxon>
        <taxon>Neoptera</taxon>
        <taxon>Polyneoptera</taxon>
        <taxon>Phasmatodea</taxon>
        <taxon>Verophasmatodea</taxon>
        <taxon>Anareolatae</taxon>
        <taxon>Phasmatidae</taxon>
        <taxon>Eurycanthinae</taxon>
        <taxon>Dryococelus</taxon>
    </lineage>
</organism>
<proteinExistence type="predicted"/>
<protein>
    <submittedName>
        <fullName evidence="2">Uncharacterized protein</fullName>
    </submittedName>
</protein>
<evidence type="ECO:0000256" key="1">
    <source>
        <dbReference type="SAM" id="MobiDB-lite"/>
    </source>
</evidence>
<name>A0ABQ9GFT3_9NEOP</name>
<feature type="compositionally biased region" description="Low complexity" evidence="1">
    <location>
        <begin position="217"/>
        <end position="228"/>
    </location>
</feature>
<evidence type="ECO:0000313" key="2">
    <source>
        <dbReference type="EMBL" id="KAJ8870358.1"/>
    </source>
</evidence>